<evidence type="ECO:0000256" key="19">
    <source>
        <dbReference type="ARBA" id="ARBA00044919"/>
    </source>
</evidence>
<dbReference type="GO" id="GO:0005765">
    <property type="term" value="C:lysosomal membrane"/>
    <property type="evidence" value="ECO:0007669"/>
    <property type="project" value="UniProtKB-SubCell"/>
</dbReference>
<feature type="transmembrane region" description="Helical" evidence="25">
    <location>
        <begin position="295"/>
        <end position="318"/>
    </location>
</feature>
<dbReference type="EMBL" id="CZPT02001525">
    <property type="protein sequence ID" value="SCU70838.1"/>
    <property type="molecule type" value="Genomic_DNA"/>
</dbReference>
<feature type="domain" description="Major facilitator superfamily (MFS) profile" evidence="26">
    <location>
        <begin position="34"/>
        <end position="473"/>
    </location>
</feature>
<dbReference type="VEuPathDB" id="TriTrypDB:TEOVI_000241300"/>
<evidence type="ECO:0000256" key="4">
    <source>
        <dbReference type="ARBA" id="ARBA00022692"/>
    </source>
</evidence>
<comment type="catalytic activity">
    <reaction evidence="13">
        <text>L-alpha-aminoacyl-L-lysine(out) = L-alpha-aminoacyl-L-lysine(in)</text>
        <dbReference type="Rhea" id="RHEA:79383"/>
        <dbReference type="ChEBI" id="CHEBI:229966"/>
    </reaction>
</comment>
<keyword evidence="6 25" id="KW-0472">Membrane</keyword>
<dbReference type="RefSeq" id="XP_067081597.1">
    <property type="nucleotide sequence ID" value="XM_067225496.1"/>
</dbReference>
<name>A0A1G4IFE7_TRYEQ</name>
<evidence type="ECO:0000256" key="2">
    <source>
        <dbReference type="ARBA" id="ARBA00008335"/>
    </source>
</evidence>
<evidence type="ECO:0000256" key="10">
    <source>
        <dbReference type="ARBA" id="ARBA00044881"/>
    </source>
</evidence>
<feature type="transmembrane region" description="Helical" evidence="25">
    <location>
        <begin position="30"/>
        <end position="49"/>
    </location>
</feature>
<comment type="catalytic activity">
    <reaction evidence="12">
        <text>L-lysyl-L-alpha-amino acid(out) = L-lysyl-L-alpha-amino acid(in)</text>
        <dbReference type="Rhea" id="RHEA:79387"/>
        <dbReference type="ChEBI" id="CHEBI:229965"/>
    </reaction>
</comment>
<dbReference type="Proteomes" id="UP000195570">
    <property type="component" value="Unassembled WGS sequence"/>
</dbReference>
<dbReference type="InterPro" id="IPR011701">
    <property type="entry name" value="MFS"/>
</dbReference>
<evidence type="ECO:0000256" key="23">
    <source>
        <dbReference type="ARBA" id="ARBA00045709"/>
    </source>
</evidence>
<keyword evidence="7" id="KW-0458">Lysosome</keyword>
<evidence type="ECO:0000256" key="5">
    <source>
        <dbReference type="ARBA" id="ARBA00022989"/>
    </source>
</evidence>
<evidence type="ECO:0000256" key="25">
    <source>
        <dbReference type="SAM" id="Phobius"/>
    </source>
</evidence>
<comment type="catalytic activity">
    <reaction evidence="8">
        <text>L-lysyl-L-alanine(out) = L-lysyl-L-alanine(in)</text>
        <dbReference type="Rhea" id="RHEA:79399"/>
        <dbReference type="ChEBI" id="CHEBI:229954"/>
    </reaction>
</comment>
<evidence type="ECO:0000256" key="21">
    <source>
        <dbReference type="ARBA" id="ARBA00044985"/>
    </source>
</evidence>
<dbReference type="Gene3D" id="1.20.1250.20">
    <property type="entry name" value="MFS general substrate transporter like domains"/>
    <property type="match status" value="2"/>
</dbReference>
<evidence type="ECO:0000256" key="1">
    <source>
        <dbReference type="ARBA" id="ARBA00004155"/>
    </source>
</evidence>
<evidence type="ECO:0000256" key="13">
    <source>
        <dbReference type="ARBA" id="ARBA00044893"/>
    </source>
</evidence>
<comment type="catalytic activity">
    <reaction evidence="20">
        <text>L-lysyl-glycine(out) = L-lysyl-glycine(in)</text>
        <dbReference type="Rhea" id="RHEA:79407"/>
        <dbReference type="ChEBI" id="CHEBI:191202"/>
    </reaction>
</comment>
<feature type="transmembrane region" description="Helical" evidence="25">
    <location>
        <begin position="324"/>
        <end position="342"/>
    </location>
</feature>
<dbReference type="PROSITE" id="PS50850">
    <property type="entry name" value="MFS"/>
    <property type="match status" value="1"/>
</dbReference>
<feature type="transmembrane region" description="Helical" evidence="25">
    <location>
        <begin position="449"/>
        <end position="468"/>
    </location>
</feature>
<evidence type="ECO:0000256" key="16">
    <source>
        <dbReference type="ARBA" id="ARBA00044900"/>
    </source>
</evidence>
<feature type="transmembrane region" description="Helical" evidence="25">
    <location>
        <begin position="110"/>
        <end position="129"/>
    </location>
</feature>
<keyword evidence="5 25" id="KW-1133">Transmembrane helix</keyword>
<comment type="subcellular location">
    <subcellularLocation>
        <location evidence="1">Lysosome membrane</location>
        <topology evidence="1">Multi-pass membrane protein</topology>
    </subcellularLocation>
</comment>
<reference evidence="27" key="1">
    <citation type="submission" date="2016-09" db="EMBL/GenBank/DDBJ databases">
        <authorList>
            <person name="Hebert L."/>
            <person name="Moumen B."/>
        </authorList>
    </citation>
    <scope>NUCLEOTIDE SEQUENCE [LARGE SCALE GENOMIC DNA]</scope>
    <source>
        <strain evidence="27">OVI</strain>
    </source>
</reference>
<dbReference type="InterPro" id="IPR052187">
    <property type="entry name" value="MFSD1"/>
</dbReference>
<comment type="catalytic activity">
    <reaction evidence="10">
        <text>L-alpha-aminoacyl-L-arginine(out) = L-alpha-aminoacyl-L-arginine(in)</text>
        <dbReference type="Rhea" id="RHEA:79367"/>
        <dbReference type="ChEBI" id="CHEBI:229968"/>
    </reaction>
</comment>
<comment type="catalytic activity">
    <reaction evidence="15">
        <text>L-arginyl-L-alpha-amino acid(out) = L-arginyl-L-alpha-amino acid(in)</text>
        <dbReference type="Rhea" id="RHEA:79371"/>
        <dbReference type="ChEBI" id="CHEBI:84315"/>
    </reaction>
</comment>
<feature type="transmembrane region" description="Helical" evidence="25">
    <location>
        <begin position="169"/>
        <end position="190"/>
    </location>
</feature>
<feature type="transmembrane region" description="Helical" evidence="25">
    <location>
        <begin position="349"/>
        <end position="369"/>
    </location>
</feature>
<accession>A0A1G4IFE7</accession>
<evidence type="ECO:0000256" key="9">
    <source>
        <dbReference type="ARBA" id="ARBA00044878"/>
    </source>
</evidence>
<dbReference type="PANTHER" id="PTHR23512:SF3">
    <property type="entry name" value="MAJOR FACILITATOR SUPERFAMILY DOMAIN-CONTAINING PROTEIN 1"/>
    <property type="match status" value="1"/>
</dbReference>
<evidence type="ECO:0000256" key="7">
    <source>
        <dbReference type="ARBA" id="ARBA00023228"/>
    </source>
</evidence>
<comment type="catalytic activity">
    <reaction evidence="18">
        <text>L-histidyl-L-alpha-amino acid(out) = L-histidyl-L-alpha-amino acid(in)</text>
        <dbReference type="Rhea" id="RHEA:79379"/>
        <dbReference type="ChEBI" id="CHEBI:229964"/>
    </reaction>
</comment>
<comment type="subunit">
    <text evidence="24">Homodimer. Interacts with lysosomal protein GLMP (via lumenal domain); the interaction starts while both proteins are still in the endoplasmic reticulum and is required for stabilization of MFSD1 in lysosomes but has no direct effect on its targeting to lysosomes or transporter activity.</text>
</comment>
<comment type="catalytic activity">
    <reaction evidence="19">
        <text>L-alanyl-L-lysine(out) = L-alanyl-L-lysine(in)</text>
        <dbReference type="Rhea" id="RHEA:79415"/>
        <dbReference type="ChEBI" id="CHEBI:192470"/>
    </reaction>
</comment>
<comment type="function">
    <text evidence="23">Lysosomal dipeptide uniporter that selectively exports lysine, arginine or histidine-containing dipeptides with a net positive charge from the lysosome lumen into the cytosol. Could play a role in a specific type of protein O-glycosylation indirectly regulating macrophages migration and tissue invasion. Also essential for liver homeostasis.</text>
</comment>
<gene>
    <name evidence="27" type="ORF">TEOVI_000241300</name>
</gene>
<feature type="transmembrane region" description="Helical" evidence="25">
    <location>
        <begin position="256"/>
        <end position="283"/>
    </location>
</feature>
<organism evidence="27 28">
    <name type="scientific">Trypanosoma equiperdum</name>
    <dbReference type="NCBI Taxonomy" id="5694"/>
    <lineage>
        <taxon>Eukaryota</taxon>
        <taxon>Discoba</taxon>
        <taxon>Euglenozoa</taxon>
        <taxon>Kinetoplastea</taxon>
        <taxon>Metakinetoplastina</taxon>
        <taxon>Trypanosomatida</taxon>
        <taxon>Trypanosomatidae</taxon>
        <taxon>Trypanosoma</taxon>
    </lineage>
</organism>
<feature type="transmembrane region" description="Helical" evidence="25">
    <location>
        <begin position="202"/>
        <end position="224"/>
    </location>
</feature>
<keyword evidence="28" id="KW-1185">Reference proteome</keyword>
<evidence type="ECO:0000259" key="26">
    <source>
        <dbReference type="PROSITE" id="PS50850"/>
    </source>
</evidence>
<evidence type="ECO:0000256" key="17">
    <source>
        <dbReference type="ARBA" id="ARBA00044903"/>
    </source>
</evidence>
<dbReference type="InterPro" id="IPR020846">
    <property type="entry name" value="MFS_dom"/>
</dbReference>
<dbReference type="GO" id="GO:0022857">
    <property type="term" value="F:transmembrane transporter activity"/>
    <property type="evidence" value="ECO:0007669"/>
    <property type="project" value="InterPro"/>
</dbReference>
<dbReference type="InterPro" id="IPR036259">
    <property type="entry name" value="MFS_trans_sf"/>
</dbReference>
<dbReference type="AlphaFoldDB" id="A0A1G4IFE7"/>
<comment type="caution">
    <text evidence="27">The sequence shown here is derived from an EMBL/GenBank/DDBJ whole genome shotgun (WGS) entry which is preliminary data.</text>
</comment>
<evidence type="ECO:0000313" key="28">
    <source>
        <dbReference type="Proteomes" id="UP000195570"/>
    </source>
</evidence>
<evidence type="ECO:0000256" key="11">
    <source>
        <dbReference type="ARBA" id="ARBA00044884"/>
    </source>
</evidence>
<comment type="catalytic activity">
    <reaction evidence="11">
        <text>L-alpha-aminoacyl-L-histidine(out) = L-alpha-aminoacyl-L-histidine(in)</text>
        <dbReference type="Rhea" id="RHEA:79375"/>
        <dbReference type="ChEBI" id="CHEBI:229967"/>
    </reaction>
</comment>
<proteinExistence type="inferred from homology"/>
<comment type="catalytic activity">
    <reaction evidence="17">
        <text>L-arginyl-glycine(out) = L-arginyl-glycine(in)</text>
        <dbReference type="Rhea" id="RHEA:79391"/>
        <dbReference type="ChEBI" id="CHEBI:229955"/>
    </reaction>
</comment>
<comment type="similarity">
    <text evidence="2">Belongs to the major facilitator superfamily.</text>
</comment>
<keyword evidence="4 25" id="KW-0812">Transmembrane</keyword>
<sequence>MERQSDEDMLVGTNDEPGTCRMVMNEILELRWRALVAICLLTFGSYYVVDFPGSMGTGSGNTIEQYFRDHNMEYTQEMNQLLYSVYSWPNTVLAFFGGLLIDKYLGIRTAALLFTSLVVCGSLLFWVGLRFTYFPLMVGSRVILGIGSESLGVAQSSYVARWFKNTRGVALAFGVTISFSRVGSSFNFIFTPTIAESLGVEVATLAGVAMCGVSLLACIILVVVDLYAVRTKYIRAEPCDDEESVMKLSDVFRLPFTFWALTFMCTFSYTAIMPFISIARNYFQVKYDIDGTQAALYISAYQLSAAIGSPVIGSIVGALGRNTLWLILSSTFIGVFHLVLLLTNIRGDLLMASLGVVYSFLVSGLWPSIPLAVEENVVGVSYGAMTSLQNIGLAVFPLVVGKILDAYTPDHNSSSIIDLAFDAELLNGNSNASADGPHPTLEGYEVAELVFIGSAGVALLASMAVLIADKCGRGILSASAKKRGQMKDEKRESLLNHLPEEERTLVYLHREP</sequence>
<dbReference type="GeneID" id="92376353"/>
<evidence type="ECO:0000256" key="6">
    <source>
        <dbReference type="ARBA" id="ARBA00023136"/>
    </source>
</evidence>
<evidence type="ECO:0000313" key="27">
    <source>
        <dbReference type="EMBL" id="SCU70838.1"/>
    </source>
</evidence>
<dbReference type="PANTHER" id="PTHR23512">
    <property type="entry name" value="MAJOR FACILITATOR SUPERFAMILY DOMAIN-CONTAINING PROTEIN 1"/>
    <property type="match status" value="1"/>
</dbReference>
<protein>
    <recommendedName>
        <fullName evidence="21">Lysosomal dipeptide transporter MFSD1</fullName>
    </recommendedName>
    <alternativeName>
        <fullName evidence="22">Major facilitator superfamily domain-containing protein 1</fullName>
    </alternativeName>
</protein>
<evidence type="ECO:0000256" key="3">
    <source>
        <dbReference type="ARBA" id="ARBA00022448"/>
    </source>
</evidence>
<evidence type="ECO:0000256" key="12">
    <source>
        <dbReference type="ARBA" id="ARBA00044891"/>
    </source>
</evidence>
<keyword evidence="3" id="KW-0813">Transport</keyword>
<evidence type="ECO:0000256" key="22">
    <source>
        <dbReference type="ARBA" id="ARBA00045018"/>
    </source>
</evidence>
<evidence type="ECO:0000256" key="15">
    <source>
        <dbReference type="ARBA" id="ARBA00044899"/>
    </source>
</evidence>
<dbReference type="Pfam" id="PF07690">
    <property type="entry name" value="MFS_1"/>
    <property type="match status" value="1"/>
</dbReference>
<evidence type="ECO:0000256" key="8">
    <source>
        <dbReference type="ARBA" id="ARBA00044876"/>
    </source>
</evidence>
<evidence type="ECO:0000256" key="20">
    <source>
        <dbReference type="ARBA" id="ARBA00044924"/>
    </source>
</evidence>
<comment type="catalytic activity">
    <reaction evidence="14">
        <text>L-aspartyl-L-lysine(out) = L-aspartyl-L-lysine(in)</text>
        <dbReference type="Rhea" id="RHEA:79411"/>
        <dbReference type="ChEBI" id="CHEBI:229953"/>
    </reaction>
</comment>
<comment type="catalytic activity">
    <reaction evidence="16">
        <text>L-lysyl-L-lysine(out) = L-lysyl-L-lysine(in)</text>
        <dbReference type="Rhea" id="RHEA:79403"/>
        <dbReference type="ChEBI" id="CHEBI:229956"/>
    </reaction>
</comment>
<evidence type="ECO:0000256" key="14">
    <source>
        <dbReference type="ARBA" id="ARBA00044898"/>
    </source>
</evidence>
<evidence type="ECO:0000256" key="18">
    <source>
        <dbReference type="ARBA" id="ARBA00044912"/>
    </source>
</evidence>
<comment type="catalytic activity">
    <reaction evidence="9">
        <text>L-histidyl-glycine(out) = L-histidyl-glycine(in)</text>
        <dbReference type="Rhea" id="RHEA:79395"/>
        <dbReference type="ChEBI" id="CHEBI:229957"/>
    </reaction>
</comment>
<evidence type="ECO:0000256" key="24">
    <source>
        <dbReference type="ARBA" id="ARBA00046376"/>
    </source>
</evidence>
<dbReference type="SUPFAM" id="SSF103473">
    <property type="entry name" value="MFS general substrate transporter"/>
    <property type="match status" value="1"/>
</dbReference>